<keyword evidence="1" id="KW-0812">Transmembrane</keyword>
<dbReference type="Proteomes" id="UP000288216">
    <property type="component" value="Unassembled WGS sequence"/>
</dbReference>
<keyword evidence="1" id="KW-1133">Transmembrane helix</keyword>
<name>A0A401Q6A9_SCYTO</name>
<protein>
    <submittedName>
        <fullName evidence="2">Uncharacterized protein</fullName>
    </submittedName>
</protein>
<dbReference type="STRING" id="75743.A0A401Q6A9"/>
<sequence length="161" mass="18452">MNVQARPCEWARGGASRELCLLKSFQRVKGLFGNGPEPGWSTACELFRRARMKSEGILKTVLLWNWRSLDRMHSVVSYSVSLGSLGLMKLFGISWTWSFAASFGIYLGSGGWRFIRIVLKTAPRDLFCYHGLFDHDSFRYTHLELAAPEIRFQILQTKRAE</sequence>
<evidence type="ECO:0000256" key="1">
    <source>
        <dbReference type="SAM" id="Phobius"/>
    </source>
</evidence>
<proteinExistence type="predicted"/>
<accession>A0A401Q6A9</accession>
<gene>
    <name evidence="2" type="ORF">scyTo_0022732</name>
</gene>
<evidence type="ECO:0000313" key="3">
    <source>
        <dbReference type="Proteomes" id="UP000288216"/>
    </source>
</evidence>
<keyword evidence="1" id="KW-0472">Membrane</keyword>
<dbReference type="AlphaFoldDB" id="A0A401Q6A9"/>
<organism evidence="2 3">
    <name type="scientific">Scyliorhinus torazame</name>
    <name type="common">Cloudy catshark</name>
    <name type="synonym">Catulus torazame</name>
    <dbReference type="NCBI Taxonomy" id="75743"/>
    <lineage>
        <taxon>Eukaryota</taxon>
        <taxon>Metazoa</taxon>
        <taxon>Chordata</taxon>
        <taxon>Craniata</taxon>
        <taxon>Vertebrata</taxon>
        <taxon>Chondrichthyes</taxon>
        <taxon>Elasmobranchii</taxon>
        <taxon>Galeomorphii</taxon>
        <taxon>Galeoidea</taxon>
        <taxon>Carcharhiniformes</taxon>
        <taxon>Scyliorhinidae</taxon>
        <taxon>Scyliorhinus</taxon>
    </lineage>
</organism>
<dbReference type="EMBL" id="BFAA01023787">
    <property type="protein sequence ID" value="GCB80934.1"/>
    <property type="molecule type" value="Genomic_DNA"/>
</dbReference>
<evidence type="ECO:0000313" key="2">
    <source>
        <dbReference type="EMBL" id="GCB80934.1"/>
    </source>
</evidence>
<feature type="transmembrane region" description="Helical" evidence="1">
    <location>
        <begin position="97"/>
        <end position="115"/>
    </location>
</feature>
<reference evidence="2 3" key="1">
    <citation type="journal article" date="2018" name="Nat. Ecol. Evol.">
        <title>Shark genomes provide insights into elasmobranch evolution and the origin of vertebrates.</title>
        <authorList>
            <person name="Hara Y"/>
            <person name="Yamaguchi K"/>
            <person name="Onimaru K"/>
            <person name="Kadota M"/>
            <person name="Koyanagi M"/>
            <person name="Keeley SD"/>
            <person name="Tatsumi K"/>
            <person name="Tanaka K"/>
            <person name="Motone F"/>
            <person name="Kageyama Y"/>
            <person name="Nozu R"/>
            <person name="Adachi N"/>
            <person name="Nishimura O"/>
            <person name="Nakagawa R"/>
            <person name="Tanegashima C"/>
            <person name="Kiyatake I"/>
            <person name="Matsumoto R"/>
            <person name="Murakumo K"/>
            <person name="Nishida K"/>
            <person name="Terakita A"/>
            <person name="Kuratani S"/>
            <person name="Sato K"/>
            <person name="Hyodo S Kuraku.S."/>
        </authorList>
    </citation>
    <scope>NUCLEOTIDE SEQUENCE [LARGE SCALE GENOMIC DNA]</scope>
</reference>
<keyword evidence="3" id="KW-1185">Reference proteome</keyword>
<comment type="caution">
    <text evidence="2">The sequence shown here is derived from an EMBL/GenBank/DDBJ whole genome shotgun (WGS) entry which is preliminary data.</text>
</comment>